<dbReference type="STRING" id="1403190.A0A0F0I2S6"/>
<sequence length="928" mass="102955">MRRPSLWVALGALASEVLSRPMDSRSSDTVKVHWVGDVPEYHAGTTFGLPWPQGKYRSNDTQFTISGPSNEQIPLQSWVTGYWRDGSIKWSGHAIPPLDTIDSEYRVSASASRRPASNHSDTSSGLKVTTAADEITVNTGKLTASFPKQGNVIVGSITTSSGKVVGENGKLVLHTQSGVAEDVSARANASINYFNFQSNIENVTVSKDNAVRTLVTVNGKHQTSGSGDHDDWLPFVLRFYFYANSDSIRVVHSIVFDGKPEEDFITGLGIQFDVPLEGEELYNRHIRLPGVDGGYLNEAVQGITGLRRDPGEEVRSAQYEGKVTPNISTWDERVSSRMQWIPVWNDYKLSQLSPDGFTLKKRTKPGQAWINIPGGTRSSGLAYLGGATQGGLAIGLRDFWKRYPSGLDITDAGANKGQITLWLYSPEAAPLDLRPFHDGMGQDTYEKQTDALEITYEDYEPGFNTPYGIARTSEIFLHAFDATPESDNLALLGKYINEPPVLVPEPEYIKDTKAAGSYWALPDTSNEKSSTIENHLDFLAKFYQGQIEDRRWYGFLDYGDIMHTYDEDRHTWRYDVGGYAWDNSELSPDLFFWQYFLRTGRADVYRFAEALTRHTGEVDVYHIGDWKGLGTRHGVQHFADSAKQVRIAQPLYRKYFYYLSGGDERVGELLEEAIDADKTYGILDPQRKVRTDGWTPEPGKPVAFSLGTDWAGLAAGWLIEWERRGPRWQEARNKLTGTVKGIANLKNGFVTGSGLYAISNGTLLPPPTDPNNEGIVSISHLNAVFGMPEVVSELLEYWGDDAPDGLESAWLDYCYYYGATSEEQKARYGESFSGISLIQGHSRLTAYYAHHSNNVTVAERAWNEFYNNTDGFTADEPWVSEPVNGSAVLIPVDEATWISTNAVAQYGLAAIQDLALAGDALAQSPYGA</sequence>
<evidence type="ECO:0000259" key="4">
    <source>
        <dbReference type="Pfam" id="PF21346"/>
    </source>
</evidence>
<dbReference type="Proteomes" id="UP000033540">
    <property type="component" value="Unassembled WGS sequence"/>
</dbReference>
<dbReference type="OrthoDB" id="4798501at2759"/>
<dbReference type="Pfam" id="PF21346">
    <property type="entry name" value="PcRGLX_3rd"/>
    <property type="match status" value="1"/>
</dbReference>
<dbReference type="InterPro" id="IPR048329">
    <property type="entry name" value="PcRGLX_1st"/>
</dbReference>
<proteinExistence type="predicted"/>
<dbReference type="Pfam" id="PF21345">
    <property type="entry name" value="PcRGLX_2nd"/>
    <property type="match status" value="1"/>
</dbReference>
<dbReference type="EMBL" id="JZEE01000701">
    <property type="protein sequence ID" value="KJK60927.1"/>
    <property type="molecule type" value="Genomic_DNA"/>
</dbReference>
<feature type="domain" description="PcRGLX/YetA-like C-terminal alpha/alpha toroid" evidence="4">
    <location>
        <begin position="499"/>
        <end position="921"/>
    </location>
</feature>
<feature type="chain" id="PRO_5002443045" description="Six-hairpin glycosidase-like protein" evidence="1">
    <location>
        <begin position="20"/>
        <end position="928"/>
    </location>
</feature>
<reference evidence="5 6" key="1">
    <citation type="submission" date="2015-02" db="EMBL/GenBank/DDBJ databases">
        <title>Draft genome sequence of Aspergillus parasiticus SU-1.</title>
        <authorList>
            <person name="Yu J."/>
            <person name="Fedorova N."/>
            <person name="Yin Y."/>
            <person name="Losada L."/>
            <person name="Zafar N."/>
            <person name="Taujale R."/>
            <person name="Ehrlich K.C."/>
            <person name="Bhatnagar D."/>
            <person name="Cleveland T.E."/>
            <person name="Bennett J.W."/>
            <person name="Nierman W.C."/>
        </authorList>
    </citation>
    <scope>NUCLEOTIDE SEQUENCE [LARGE SCALE GENOMIC DNA]</scope>
    <source>
        <strain evidence="6">ATCC 56775 / NRRL 5862 / SRRC 143 / SU-1</strain>
    </source>
</reference>
<dbReference type="Pfam" id="PF19501">
    <property type="entry name" value="PcRGLX_1st"/>
    <property type="match status" value="1"/>
</dbReference>
<comment type="caution">
    <text evidence="5">The sequence shown here is derived from an EMBL/GenBank/DDBJ whole genome shotgun (WGS) entry which is preliminary data.</text>
</comment>
<name>A0A0F0I2S6_ASPPU</name>
<organism evidence="5 6">
    <name type="scientific">Aspergillus parasiticus (strain ATCC 56775 / NRRL 5862 / SRRC 143 / SU-1)</name>
    <dbReference type="NCBI Taxonomy" id="1403190"/>
    <lineage>
        <taxon>Eukaryota</taxon>
        <taxon>Fungi</taxon>
        <taxon>Dikarya</taxon>
        <taxon>Ascomycota</taxon>
        <taxon>Pezizomycotina</taxon>
        <taxon>Eurotiomycetes</taxon>
        <taxon>Eurotiomycetidae</taxon>
        <taxon>Eurotiales</taxon>
        <taxon>Aspergillaceae</taxon>
        <taxon>Aspergillus</taxon>
        <taxon>Aspergillus subgen. Circumdati</taxon>
    </lineage>
</organism>
<gene>
    <name evidence="5" type="ORF">P875_00042792</name>
</gene>
<evidence type="ECO:0000313" key="6">
    <source>
        <dbReference type="Proteomes" id="UP000033540"/>
    </source>
</evidence>
<dbReference type="AlphaFoldDB" id="A0A0F0I2S6"/>
<keyword evidence="1" id="KW-0732">Signal</keyword>
<feature type="domain" description="PcRGLX/YetA-like N-terminal RIFT barrel" evidence="2">
    <location>
        <begin position="29"/>
        <end position="109"/>
    </location>
</feature>
<accession>A0A0F0I2S6</accession>
<evidence type="ECO:0000313" key="5">
    <source>
        <dbReference type="EMBL" id="KJK60927.1"/>
    </source>
</evidence>
<evidence type="ECO:0000259" key="3">
    <source>
        <dbReference type="Pfam" id="PF21345"/>
    </source>
</evidence>
<evidence type="ECO:0008006" key="7">
    <source>
        <dbReference type="Google" id="ProtNLM"/>
    </source>
</evidence>
<feature type="signal peptide" evidence="1">
    <location>
        <begin position="1"/>
        <end position="19"/>
    </location>
</feature>
<evidence type="ECO:0000259" key="2">
    <source>
        <dbReference type="Pfam" id="PF19501"/>
    </source>
</evidence>
<dbReference type="PANTHER" id="PTHR40081:SF1">
    <property type="entry name" value="TAT PATHWAY SIGNAL SEQUENCE DOMAIN PROTEIN"/>
    <property type="match status" value="1"/>
</dbReference>
<dbReference type="PANTHER" id="PTHR40081">
    <property type="entry name" value="CONCANAVALIN A-LIKE LECTIN/GLUCANASE"/>
    <property type="match status" value="1"/>
</dbReference>
<evidence type="ECO:0000256" key="1">
    <source>
        <dbReference type="SAM" id="SignalP"/>
    </source>
</evidence>
<dbReference type="InterPro" id="IPR048331">
    <property type="entry name" value="PcRGLX/YetA_3rd"/>
</dbReference>
<dbReference type="InterPro" id="IPR045793">
    <property type="entry name" value="PcRGLX/YetA-like"/>
</dbReference>
<feature type="domain" description="PcRGLX/YetA-like central beta-sandwich" evidence="3">
    <location>
        <begin position="127"/>
        <end position="491"/>
    </location>
</feature>
<dbReference type="InterPro" id="IPR048330">
    <property type="entry name" value="PcRGLX/YetA_2nd"/>
</dbReference>
<protein>
    <recommendedName>
        <fullName evidence="7">Six-hairpin glycosidase-like protein</fullName>
    </recommendedName>
</protein>